<dbReference type="PRINTS" id="PR00463">
    <property type="entry name" value="EP450I"/>
</dbReference>
<sequence length="466" mass="52181">MDHSTIASPARKPALPEHSMIVSMLRMIVQPLSTMARIHAKYGDLALGTVFKKKILFVRAPEYIEQIFNLEGKGLLNRDFMYDAKQALFGNGLINSESEVWSKQRRLMQPMFTKDAVKTWEQLIIAEAAAAAERVKLAAGGDVDLSAELRGLIQRIFLQVLLGKSVDQLSNGAQLINVIDVLSRELPLQLGVHLIFGQRLKRWIPLRSKNYRAAVEYLKTFLYAEIEQKRANPGQDLISLLLQAQDRSTGYTMPNDLLRDESVTLFFAGQETTINTLLWFFYLTGKHPAVREKIAAEIAGLPDEPLQAGHLAQLSYTKAALNETLRLYPPTSALTTQALADIELGDYAIAKDTILLLTMHATHHNPRLWPRPDEFDPDRFLDDSAAKRHKFAFFPFGGGLHNCIGKHFAELEMLLIIASFFRAFRFETDITLKEAFSVTLKPDGPVVGRVSADSPSAGQRNPNSAR</sequence>
<evidence type="ECO:0000256" key="4">
    <source>
        <dbReference type="RuleBase" id="RU000461"/>
    </source>
</evidence>
<reference evidence="6" key="1">
    <citation type="submission" date="2016-03" db="EMBL/GenBank/DDBJ databases">
        <authorList>
            <person name="Heylen K."/>
            <person name="De Vos P."/>
            <person name="Vekeman B."/>
        </authorList>
    </citation>
    <scope>NUCLEOTIDE SEQUENCE [LARGE SCALE GENOMIC DNA]</scope>
    <source>
        <strain evidence="6">R-45383</strain>
    </source>
</reference>
<dbReference type="GO" id="GO:0004497">
    <property type="term" value="F:monooxygenase activity"/>
    <property type="evidence" value="ECO:0007669"/>
    <property type="project" value="UniProtKB-KW"/>
</dbReference>
<keyword evidence="3 4" id="KW-0349">Heme</keyword>
<dbReference type="InterPro" id="IPR050121">
    <property type="entry name" value="Cytochrome_P450_monoxygenase"/>
</dbReference>
<gene>
    <name evidence="5" type="ORF">A1355_22795</name>
</gene>
<dbReference type="OrthoDB" id="9764248at2"/>
<dbReference type="GO" id="GO:0016705">
    <property type="term" value="F:oxidoreductase activity, acting on paired donors, with incorporation or reduction of molecular oxygen"/>
    <property type="evidence" value="ECO:0007669"/>
    <property type="project" value="InterPro"/>
</dbReference>
<dbReference type="InterPro" id="IPR002401">
    <property type="entry name" value="Cyt_P450_E_grp-I"/>
</dbReference>
<feature type="binding site" description="axial binding residue" evidence="3">
    <location>
        <position position="403"/>
    </location>
    <ligand>
        <name>heme</name>
        <dbReference type="ChEBI" id="CHEBI:30413"/>
    </ligand>
    <ligandPart>
        <name>Fe</name>
        <dbReference type="ChEBI" id="CHEBI:18248"/>
    </ligandPart>
</feature>
<dbReference type="PANTHER" id="PTHR24305:SF166">
    <property type="entry name" value="CYTOCHROME P450 12A4, MITOCHONDRIAL-RELATED"/>
    <property type="match status" value="1"/>
</dbReference>
<keyword evidence="4" id="KW-0560">Oxidoreductase</keyword>
<dbReference type="PRINTS" id="PR00385">
    <property type="entry name" value="P450"/>
</dbReference>
<keyword evidence="3 4" id="KW-0408">Iron</keyword>
<protein>
    <submittedName>
        <fullName evidence="5">Cytochrome P450</fullName>
    </submittedName>
</protein>
<evidence type="ECO:0000256" key="1">
    <source>
        <dbReference type="ARBA" id="ARBA00001971"/>
    </source>
</evidence>
<dbReference type="GO" id="GO:0005506">
    <property type="term" value="F:iron ion binding"/>
    <property type="evidence" value="ECO:0007669"/>
    <property type="project" value="InterPro"/>
</dbReference>
<evidence type="ECO:0000313" key="6">
    <source>
        <dbReference type="Proteomes" id="UP000077628"/>
    </source>
</evidence>
<dbReference type="EMBL" id="LUUK01000084">
    <property type="protein sequence ID" value="OAI22041.1"/>
    <property type="molecule type" value="Genomic_DNA"/>
</dbReference>
<dbReference type="PANTHER" id="PTHR24305">
    <property type="entry name" value="CYTOCHROME P450"/>
    <property type="match status" value="1"/>
</dbReference>
<dbReference type="Pfam" id="PF00067">
    <property type="entry name" value="p450"/>
    <property type="match status" value="1"/>
</dbReference>
<dbReference type="PROSITE" id="PS00086">
    <property type="entry name" value="CYTOCHROME_P450"/>
    <property type="match status" value="1"/>
</dbReference>
<evidence type="ECO:0000256" key="3">
    <source>
        <dbReference type="PIRSR" id="PIRSR602401-1"/>
    </source>
</evidence>
<dbReference type="SUPFAM" id="SSF48264">
    <property type="entry name" value="Cytochrome P450"/>
    <property type="match status" value="1"/>
</dbReference>
<comment type="caution">
    <text evidence="5">The sequence shown here is derived from an EMBL/GenBank/DDBJ whole genome shotgun (WGS) entry which is preliminary data.</text>
</comment>
<keyword evidence="4" id="KW-0503">Monooxygenase</keyword>
<keyword evidence="3 4" id="KW-0479">Metal-binding</keyword>
<dbReference type="AlphaFoldDB" id="A0A177NVT6"/>
<dbReference type="InterPro" id="IPR036396">
    <property type="entry name" value="Cyt_P450_sf"/>
</dbReference>
<proteinExistence type="inferred from homology"/>
<dbReference type="Gene3D" id="1.10.630.10">
    <property type="entry name" value="Cytochrome P450"/>
    <property type="match status" value="1"/>
</dbReference>
<keyword evidence="6" id="KW-1185">Reference proteome</keyword>
<dbReference type="Proteomes" id="UP000077628">
    <property type="component" value="Unassembled WGS sequence"/>
</dbReference>
<dbReference type="GO" id="GO:0020037">
    <property type="term" value="F:heme binding"/>
    <property type="evidence" value="ECO:0007669"/>
    <property type="project" value="InterPro"/>
</dbReference>
<dbReference type="STRING" id="702114.A1355_22795"/>
<organism evidence="5 6">
    <name type="scientific">Methylomonas koyamae</name>
    <dbReference type="NCBI Taxonomy" id="702114"/>
    <lineage>
        <taxon>Bacteria</taxon>
        <taxon>Pseudomonadati</taxon>
        <taxon>Pseudomonadota</taxon>
        <taxon>Gammaproteobacteria</taxon>
        <taxon>Methylococcales</taxon>
        <taxon>Methylococcaceae</taxon>
        <taxon>Methylomonas</taxon>
    </lineage>
</organism>
<dbReference type="InterPro" id="IPR001128">
    <property type="entry name" value="Cyt_P450"/>
</dbReference>
<dbReference type="RefSeq" id="WP_064026661.1">
    <property type="nucleotide sequence ID" value="NZ_LUUK01000084.1"/>
</dbReference>
<name>A0A177NVT6_9GAMM</name>
<evidence type="ECO:0000256" key="2">
    <source>
        <dbReference type="ARBA" id="ARBA00010617"/>
    </source>
</evidence>
<accession>A0A177NVT6</accession>
<comment type="cofactor">
    <cofactor evidence="1 3">
        <name>heme</name>
        <dbReference type="ChEBI" id="CHEBI:30413"/>
    </cofactor>
</comment>
<dbReference type="InterPro" id="IPR017972">
    <property type="entry name" value="Cyt_P450_CS"/>
</dbReference>
<comment type="similarity">
    <text evidence="2 4">Belongs to the cytochrome P450 family.</text>
</comment>
<evidence type="ECO:0000313" key="5">
    <source>
        <dbReference type="EMBL" id="OAI22041.1"/>
    </source>
</evidence>